<dbReference type="Proteomes" id="UP000234474">
    <property type="component" value="Unassembled WGS sequence"/>
</dbReference>
<reference evidence="3" key="1">
    <citation type="journal article" date="2018" name="Proc. Natl. Acad. Sci. U.S.A.">
        <title>Linking secondary metabolites to gene clusters through genome sequencing of six diverse Aspergillus species.</title>
        <authorList>
            <person name="Kaerboelling I."/>
            <person name="Vesth T.C."/>
            <person name="Frisvad J.C."/>
            <person name="Nybo J.L."/>
            <person name="Theobald S."/>
            <person name="Kuo A."/>
            <person name="Bowyer P."/>
            <person name="Matsuda Y."/>
            <person name="Mondo S."/>
            <person name="Lyhne E.K."/>
            <person name="Kogle M.E."/>
            <person name="Clum A."/>
            <person name="Lipzen A."/>
            <person name="Salamov A."/>
            <person name="Ngan C.Y."/>
            <person name="Daum C."/>
            <person name="Chiniquy J."/>
            <person name="Barry K."/>
            <person name="LaButti K."/>
            <person name="Haridas S."/>
            <person name="Simmons B.A."/>
            <person name="Magnuson J.K."/>
            <person name="Mortensen U.H."/>
            <person name="Larsen T.O."/>
            <person name="Grigoriev I.V."/>
            <person name="Baker S.E."/>
            <person name="Andersen M.R."/>
        </authorList>
    </citation>
    <scope>NUCLEOTIDE SEQUENCE [LARGE SCALE GENOMIC DNA]</scope>
    <source>
        <strain evidence="3">IBT 16806</strain>
    </source>
</reference>
<dbReference type="EMBL" id="MSZS01000006">
    <property type="protein sequence ID" value="PKX91389.1"/>
    <property type="molecule type" value="Genomic_DNA"/>
</dbReference>
<sequence>MQRALVHAMFVAMCNFCKALAHRNPSCIGCNWPGEPRIFVGRVGELMCIEYILWPIPGREIGVYPRNDSRCVIGNSSRGRHQTSCPEVCTSLNTQVTWPETYPKIPFLPNLSD</sequence>
<evidence type="ECO:0000313" key="2">
    <source>
        <dbReference type="EMBL" id="PKX91389.1"/>
    </source>
</evidence>
<organism evidence="2 3">
    <name type="scientific">Aspergillus novofumigatus (strain IBT 16806)</name>
    <dbReference type="NCBI Taxonomy" id="1392255"/>
    <lineage>
        <taxon>Eukaryota</taxon>
        <taxon>Fungi</taxon>
        <taxon>Dikarya</taxon>
        <taxon>Ascomycota</taxon>
        <taxon>Pezizomycotina</taxon>
        <taxon>Eurotiomycetes</taxon>
        <taxon>Eurotiomycetidae</taxon>
        <taxon>Eurotiales</taxon>
        <taxon>Aspergillaceae</taxon>
        <taxon>Aspergillus</taxon>
        <taxon>Aspergillus subgen. Fumigati</taxon>
    </lineage>
</organism>
<name>A0A2I1C199_ASPN1</name>
<evidence type="ECO:0000313" key="3">
    <source>
        <dbReference type="Proteomes" id="UP000234474"/>
    </source>
</evidence>
<gene>
    <name evidence="2" type="ORF">P174DRAFT_237879</name>
</gene>
<comment type="caution">
    <text evidence="2">The sequence shown here is derived from an EMBL/GenBank/DDBJ whole genome shotgun (WGS) entry which is preliminary data.</text>
</comment>
<evidence type="ECO:0008006" key="4">
    <source>
        <dbReference type="Google" id="ProtNLM"/>
    </source>
</evidence>
<dbReference type="AlphaFoldDB" id="A0A2I1C199"/>
<protein>
    <recommendedName>
        <fullName evidence="4">Secreted protein</fullName>
    </recommendedName>
</protein>
<dbReference type="RefSeq" id="XP_024679984.1">
    <property type="nucleotide sequence ID" value="XM_024821422.1"/>
</dbReference>
<proteinExistence type="predicted"/>
<keyword evidence="3" id="KW-1185">Reference proteome</keyword>
<keyword evidence="1" id="KW-0732">Signal</keyword>
<evidence type="ECO:0000256" key="1">
    <source>
        <dbReference type="SAM" id="SignalP"/>
    </source>
</evidence>
<feature type="chain" id="PRO_5014176571" description="Secreted protein" evidence="1">
    <location>
        <begin position="22"/>
        <end position="113"/>
    </location>
</feature>
<dbReference type="VEuPathDB" id="FungiDB:P174DRAFT_237879"/>
<accession>A0A2I1C199</accession>
<dbReference type="GeneID" id="36528748"/>
<feature type="signal peptide" evidence="1">
    <location>
        <begin position="1"/>
        <end position="21"/>
    </location>
</feature>